<gene>
    <name evidence="8" type="ORF">H9L09_20360</name>
</gene>
<feature type="region of interest" description="Disordered" evidence="5">
    <location>
        <begin position="1"/>
        <end position="25"/>
    </location>
</feature>
<dbReference type="Pfam" id="PF08240">
    <property type="entry name" value="ADH_N"/>
    <property type="match status" value="1"/>
</dbReference>
<feature type="domain" description="Glucose dehydrogenase C-terminal" evidence="7">
    <location>
        <begin position="146"/>
        <end position="349"/>
    </location>
</feature>
<sequence>MRALTVQPRTPRSLRVDDVPEPEAGPDELLVRGLAVGVCGTDKEIVRGDYGWAPPGRDRLTLGHESLGRVEHAPDGSGFVAGDLVAGVVRRPDPEPCGACAHDEWDMCRNGRYTERGIKELDGYASELWTVPAHFAVKVAAHLGLTGVLTEPTSVVAKAWEQVDRIGERAWFEPRTVLVTGAGPIGLLAALIGVQRGLDVHVLDRLTDGPKPDLVRDLGATYHHSSVEDVARQLCPDVVIEATGVGQLVFDAIASTGSYGIVCLTGVSSGARRLQIDARALNREVVLENDAVVGSVNANLRHYHLAAAALAEAEPEWLHRLITTTVPLAEAPTAFDRPPGEDVKVVITLDDSVLAS</sequence>
<keyword evidence="4" id="KW-0560">Oxidoreductase</keyword>
<evidence type="ECO:0000256" key="2">
    <source>
        <dbReference type="ARBA" id="ARBA00022723"/>
    </source>
</evidence>
<keyword evidence="2" id="KW-0479">Metal-binding</keyword>
<evidence type="ECO:0000313" key="8">
    <source>
        <dbReference type="EMBL" id="QNN52757.1"/>
    </source>
</evidence>
<dbReference type="Gene3D" id="3.90.180.10">
    <property type="entry name" value="Medium-chain alcohol dehydrogenases, catalytic domain"/>
    <property type="match status" value="1"/>
</dbReference>
<dbReference type="InterPro" id="IPR011032">
    <property type="entry name" value="GroES-like_sf"/>
</dbReference>
<dbReference type="AlphaFoldDB" id="A0A7G9RAY2"/>
<comment type="cofactor">
    <cofactor evidence="1">
        <name>Zn(2+)</name>
        <dbReference type="ChEBI" id="CHEBI:29105"/>
    </cofactor>
</comment>
<dbReference type="GO" id="GO:0016491">
    <property type="term" value="F:oxidoreductase activity"/>
    <property type="evidence" value="ECO:0007669"/>
    <property type="project" value="UniProtKB-KW"/>
</dbReference>
<proteinExistence type="predicted"/>
<name>A0A7G9RAY2_9ACTN</name>
<dbReference type="SUPFAM" id="SSF51735">
    <property type="entry name" value="NAD(P)-binding Rossmann-fold domains"/>
    <property type="match status" value="1"/>
</dbReference>
<dbReference type="KEGG" id="nmes:H9L09_20360"/>
<evidence type="ECO:0000256" key="4">
    <source>
        <dbReference type="ARBA" id="ARBA00023002"/>
    </source>
</evidence>
<keyword evidence="3" id="KW-0862">Zinc</keyword>
<protein>
    <submittedName>
        <fullName evidence="8">Glucose 1-dehydrogenase</fullName>
    </submittedName>
</protein>
<dbReference type="Gene3D" id="3.40.50.720">
    <property type="entry name" value="NAD(P)-binding Rossmann-like Domain"/>
    <property type="match status" value="1"/>
</dbReference>
<evidence type="ECO:0000256" key="1">
    <source>
        <dbReference type="ARBA" id="ARBA00001947"/>
    </source>
</evidence>
<evidence type="ECO:0000259" key="6">
    <source>
        <dbReference type="Pfam" id="PF08240"/>
    </source>
</evidence>
<dbReference type="Proteomes" id="UP000515947">
    <property type="component" value="Chromosome"/>
</dbReference>
<keyword evidence="9" id="KW-1185">Reference proteome</keyword>
<dbReference type="CDD" id="cd08230">
    <property type="entry name" value="glucose_DH"/>
    <property type="match status" value="1"/>
</dbReference>
<reference evidence="8 9" key="1">
    <citation type="submission" date="2020-08" db="EMBL/GenBank/DDBJ databases">
        <title>Genome sequence of Nocardioides mesophilus KACC 16243T.</title>
        <authorList>
            <person name="Hyun D.-W."/>
            <person name="Bae J.-W."/>
        </authorList>
    </citation>
    <scope>NUCLEOTIDE SEQUENCE [LARGE SCALE GENOMIC DNA]</scope>
    <source>
        <strain evidence="8 9">KACC 16243</strain>
    </source>
</reference>
<dbReference type="SUPFAM" id="SSF50129">
    <property type="entry name" value="GroES-like"/>
    <property type="match status" value="1"/>
</dbReference>
<feature type="domain" description="Alcohol dehydrogenase-like N-terminal" evidence="6">
    <location>
        <begin position="25"/>
        <end position="139"/>
    </location>
</feature>
<dbReference type="GO" id="GO:0046872">
    <property type="term" value="F:metal ion binding"/>
    <property type="evidence" value="ECO:0007669"/>
    <property type="project" value="UniProtKB-KW"/>
</dbReference>
<accession>A0A7G9RAY2</accession>
<organism evidence="8 9">
    <name type="scientific">Nocardioides mesophilus</name>
    <dbReference type="NCBI Taxonomy" id="433659"/>
    <lineage>
        <taxon>Bacteria</taxon>
        <taxon>Bacillati</taxon>
        <taxon>Actinomycetota</taxon>
        <taxon>Actinomycetes</taxon>
        <taxon>Propionibacteriales</taxon>
        <taxon>Nocardioidaceae</taxon>
        <taxon>Nocardioides</taxon>
    </lineage>
</organism>
<dbReference type="EMBL" id="CP060713">
    <property type="protein sequence ID" value="QNN52757.1"/>
    <property type="molecule type" value="Genomic_DNA"/>
</dbReference>
<evidence type="ECO:0000256" key="3">
    <source>
        <dbReference type="ARBA" id="ARBA00022833"/>
    </source>
</evidence>
<dbReference type="PANTHER" id="PTHR43189:SF2">
    <property type="entry name" value="GLUCOSE 1-DEHYDROGENASE"/>
    <property type="match status" value="1"/>
</dbReference>
<evidence type="ECO:0000313" key="9">
    <source>
        <dbReference type="Proteomes" id="UP000515947"/>
    </source>
</evidence>
<dbReference type="InterPro" id="IPR013154">
    <property type="entry name" value="ADH-like_N"/>
</dbReference>
<evidence type="ECO:0000256" key="5">
    <source>
        <dbReference type="SAM" id="MobiDB-lite"/>
    </source>
</evidence>
<dbReference type="InterPro" id="IPR036291">
    <property type="entry name" value="NAD(P)-bd_dom_sf"/>
</dbReference>
<dbReference type="InterPro" id="IPR031640">
    <property type="entry name" value="Glu_dehyd_C"/>
</dbReference>
<dbReference type="Pfam" id="PF16912">
    <property type="entry name" value="Glu_dehyd_C"/>
    <property type="match status" value="1"/>
</dbReference>
<evidence type="ECO:0000259" key="7">
    <source>
        <dbReference type="Pfam" id="PF16912"/>
    </source>
</evidence>
<dbReference type="PANTHER" id="PTHR43189">
    <property type="entry name" value="ZINC-TYPE ALCOHOL DEHYDROGENASE-LIKE PROTEIN C1198.01-RELATED"/>
    <property type="match status" value="1"/>
</dbReference>